<dbReference type="AlphaFoldDB" id="A0A6D2JTF6"/>
<sequence>MSPMLYFLLALTAVIAATTNAAAPIRDTDGDTVEFDSYYYVLPVGKSRGGGLTLSGRDGRSCPIDVVQTSSRRDKGLPIKFSSLRSRAGYVTESAELQIVVDNDNHRDRTCARSTYWWVKEPENSWEDWTVKVGPNPRESRQQDLSKTVFQIHAFKYDYYFLAYCPSYDDEVNSKVSSDRCRYLGILEDEEGFRRLTLDAQPFMVKFDRTDGRERSSKSKAMAV</sequence>
<comment type="caution">
    <text evidence="2">The sequence shown here is derived from an EMBL/GenBank/DDBJ whole genome shotgun (WGS) entry which is preliminary data.</text>
</comment>
<evidence type="ECO:0000313" key="2">
    <source>
        <dbReference type="EMBL" id="CAA7043113.1"/>
    </source>
</evidence>
<dbReference type="SUPFAM" id="SSF50386">
    <property type="entry name" value="STI-like"/>
    <property type="match status" value="1"/>
</dbReference>
<dbReference type="InterPro" id="IPR002160">
    <property type="entry name" value="Prot_inh_Kunz-lg"/>
</dbReference>
<dbReference type="InterPro" id="IPR011065">
    <property type="entry name" value="Kunitz_inhibitor_STI-like_sf"/>
</dbReference>
<dbReference type="PANTHER" id="PTHR33107:SF12">
    <property type="entry name" value="KUNITZ TRYPSIN INHIBITOR 4"/>
    <property type="match status" value="1"/>
</dbReference>
<name>A0A6D2JTF6_9BRAS</name>
<dbReference type="GO" id="GO:0004866">
    <property type="term" value="F:endopeptidase inhibitor activity"/>
    <property type="evidence" value="ECO:0007669"/>
    <property type="project" value="InterPro"/>
</dbReference>
<dbReference type="Pfam" id="PF00197">
    <property type="entry name" value="Kunitz_legume"/>
    <property type="match status" value="1"/>
</dbReference>
<dbReference type="PRINTS" id="PR00291">
    <property type="entry name" value="KUNITZINHBTR"/>
</dbReference>
<reference evidence="2" key="1">
    <citation type="submission" date="2020-01" db="EMBL/GenBank/DDBJ databases">
        <authorList>
            <person name="Mishra B."/>
        </authorList>
    </citation>
    <scope>NUCLEOTIDE SEQUENCE [LARGE SCALE GENOMIC DNA]</scope>
</reference>
<dbReference type="PROSITE" id="PS00283">
    <property type="entry name" value="SOYBEAN_KUNITZ"/>
    <property type="match status" value="1"/>
</dbReference>
<dbReference type="OrthoDB" id="1872570at2759"/>
<feature type="chain" id="PRO_5025330846" evidence="1">
    <location>
        <begin position="17"/>
        <end position="224"/>
    </location>
</feature>
<keyword evidence="1" id="KW-0732">Signal</keyword>
<organism evidence="2 3">
    <name type="scientific">Microthlaspi erraticum</name>
    <dbReference type="NCBI Taxonomy" id="1685480"/>
    <lineage>
        <taxon>Eukaryota</taxon>
        <taxon>Viridiplantae</taxon>
        <taxon>Streptophyta</taxon>
        <taxon>Embryophyta</taxon>
        <taxon>Tracheophyta</taxon>
        <taxon>Spermatophyta</taxon>
        <taxon>Magnoliopsida</taxon>
        <taxon>eudicotyledons</taxon>
        <taxon>Gunneridae</taxon>
        <taxon>Pentapetalae</taxon>
        <taxon>rosids</taxon>
        <taxon>malvids</taxon>
        <taxon>Brassicales</taxon>
        <taxon>Brassicaceae</taxon>
        <taxon>Coluteocarpeae</taxon>
        <taxon>Microthlaspi</taxon>
    </lineage>
</organism>
<dbReference type="Proteomes" id="UP000467841">
    <property type="component" value="Unassembled WGS sequence"/>
</dbReference>
<evidence type="ECO:0000256" key="1">
    <source>
        <dbReference type="SAM" id="SignalP"/>
    </source>
</evidence>
<dbReference type="SMART" id="SM00452">
    <property type="entry name" value="STI"/>
    <property type="match status" value="1"/>
</dbReference>
<proteinExistence type="predicted"/>
<protein>
    <submittedName>
        <fullName evidence="2">Uncharacterized protein</fullName>
    </submittedName>
</protein>
<feature type="signal peptide" evidence="1">
    <location>
        <begin position="1"/>
        <end position="16"/>
    </location>
</feature>
<dbReference type="EMBL" id="CACVBM020001274">
    <property type="protein sequence ID" value="CAA7043113.1"/>
    <property type="molecule type" value="Genomic_DNA"/>
</dbReference>
<evidence type="ECO:0000313" key="3">
    <source>
        <dbReference type="Proteomes" id="UP000467841"/>
    </source>
</evidence>
<accession>A0A6D2JTF6</accession>
<gene>
    <name evidence="2" type="ORF">MERR_LOCUS30348</name>
</gene>
<keyword evidence="3" id="KW-1185">Reference proteome</keyword>
<dbReference type="Gene3D" id="2.80.10.50">
    <property type="match status" value="1"/>
</dbReference>
<dbReference type="PANTHER" id="PTHR33107">
    <property type="entry name" value="KUNITZ TRYPSIN INHIBITOR 2"/>
    <property type="match status" value="1"/>
</dbReference>